<proteinExistence type="predicted"/>
<accession>A0A4V6DWL1</accession>
<protein>
    <recommendedName>
        <fullName evidence="4">Lipoprotein</fullName>
    </recommendedName>
</protein>
<dbReference type="RefSeq" id="WP_137621987.1">
    <property type="nucleotide sequence ID" value="NZ_NXMA01000004.1"/>
</dbReference>
<gene>
    <name evidence="2" type="ORF">CQA76_03090</name>
</gene>
<sequence>MKKILILFFVLFFISACSLKNQNNFNQSIAITINSPLIRMSDFGFLKKENQTLILEVYKMGQAFLNLKIKDKICLNAICYNKQVFNKKFFKNEYYDDILSDILNSKPLWQGRNLKQIACGFKQNLKTKNYEIFYEVCHNKVSFLDKVSRIKIVLTKS</sequence>
<feature type="chain" id="PRO_5020389458" description="Lipoprotein" evidence="1">
    <location>
        <begin position="21"/>
        <end position="157"/>
    </location>
</feature>
<keyword evidence="3" id="KW-1185">Reference proteome</keyword>
<comment type="caution">
    <text evidence="2">The sequence shown here is derived from an EMBL/GenBank/DDBJ whole genome shotgun (WGS) entry which is preliminary data.</text>
</comment>
<organism evidence="2 3">
    <name type="scientific">Campylobacter aviculae</name>
    <dbReference type="NCBI Taxonomy" id="2510190"/>
    <lineage>
        <taxon>Bacteria</taxon>
        <taxon>Pseudomonadati</taxon>
        <taxon>Campylobacterota</taxon>
        <taxon>Epsilonproteobacteria</taxon>
        <taxon>Campylobacterales</taxon>
        <taxon>Campylobacteraceae</taxon>
        <taxon>Campylobacter</taxon>
    </lineage>
</organism>
<evidence type="ECO:0000313" key="3">
    <source>
        <dbReference type="Proteomes" id="UP000310353"/>
    </source>
</evidence>
<dbReference type="EMBL" id="NXMA01000004">
    <property type="protein sequence ID" value="TKX32622.1"/>
    <property type="molecule type" value="Genomic_DNA"/>
</dbReference>
<dbReference type="Proteomes" id="UP000310353">
    <property type="component" value="Unassembled WGS sequence"/>
</dbReference>
<dbReference type="AlphaFoldDB" id="A0A4V6DWL1"/>
<reference evidence="2 3" key="1">
    <citation type="submission" date="2018-05" db="EMBL/GenBank/DDBJ databases">
        <title>Novel Campyloabacter and Helicobacter Species and Strains.</title>
        <authorList>
            <person name="Mannion A.J."/>
            <person name="Shen Z."/>
            <person name="Fox J.G."/>
        </authorList>
    </citation>
    <scope>NUCLEOTIDE SEQUENCE [LARGE SCALE GENOMIC DNA]</scope>
    <source>
        <strain evidence="3">MIT17-670</strain>
    </source>
</reference>
<feature type="signal peptide" evidence="1">
    <location>
        <begin position="1"/>
        <end position="20"/>
    </location>
</feature>
<dbReference type="PROSITE" id="PS51257">
    <property type="entry name" value="PROKAR_LIPOPROTEIN"/>
    <property type="match status" value="1"/>
</dbReference>
<name>A0A4V6DWL1_9BACT</name>
<keyword evidence="1" id="KW-0732">Signal</keyword>
<evidence type="ECO:0000313" key="2">
    <source>
        <dbReference type="EMBL" id="TKX32622.1"/>
    </source>
</evidence>
<evidence type="ECO:0008006" key="4">
    <source>
        <dbReference type="Google" id="ProtNLM"/>
    </source>
</evidence>
<evidence type="ECO:0000256" key="1">
    <source>
        <dbReference type="SAM" id="SignalP"/>
    </source>
</evidence>
<dbReference type="OrthoDB" id="5373103at2"/>